<sequence>MADLAAVRTATSQSNEDTIHLWSWTRVSRVCQELLQLRVPSNRIKVVTGETESLNSCITTTPPAAATATTARHPHPGDEHRPPQVEQPIPKSPKNPPRSPSDRHEAAQSTFDQSSQQGRAEDDGAAQDGAEAHTLQITHPRTKDKGKAIAHVMNDAGLSSINVPISSKSAIEQCDTDVPLIYTYPVQIAFNKISTERLSKVESVYMDKTALIPQAIIDRWENEIQGQLDKEIQDLIRTKFGGKDNILSTTQLYMVGTKQKETLTVKPTIVITCGTAESKKRIAVGLGNRKLHYLDDFGYPWRVRYKRRPPSWTASPRNETPSIPFGSAGPGISKLQGVYVEQNIKPGVSGLKLRHPKHR</sequence>
<protein>
    <submittedName>
        <fullName evidence="2">Uncharacterized protein</fullName>
    </submittedName>
</protein>
<accession>A0AA39QS65</accession>
<evidence type="ECO:0000313" key="3">
    <source>
        <dbReference type="Proteomes" id="UP001166286"/>
    </source>
</evidence>
<feature type="compositionally biased region" description="Pro residues" evidence="1">
    <location>
        <begin position="90"/>
        <end position="99"/>
    </location>
</feature>
<reference evidence="2" key="1">
    <citation type="submission" date="2023-03" db="EMBL/GenBank/DDBJ databases">
        <title>Complete genome of Cladonia borealis.</title>
        <authorList>
            <person name="Park H."/>
        </authorList>
    </citation>
    <scope>NUCLEOTIDE SEQUENCE</scope>
    <source>
        <strain evidence="2">ANT050790</strain>
    </source>
</reference>
<organism evidence="2 3">
    <name type="scientific">Cladonia borealis</name>
    <dbReference type="NCBI Taxonomy" id="184061"/>
    <lineage>
        <taxon>Eukaryota</taxon>
        <taxon>Fungi</taxon>
        <taxon>Dikarya</taxon>
        <taxon>Ascomycota</taxon>
        <taxon>Pezizomycotina</taxon>
        <taxon>Lecanoromycetes</taxon>
        <taxon>OSLEUM clade</taxon>
        <taxon>Lecanoromycetidae</taxon>
        <taxon>Lecanorales</taxon>
        <taxon>Lecanorineae</taxon>
        <taxon>Cladoniaceae</taxon>
        <taxon>Cladonia</taxon>
    </lineage>
</organism>
<feature type="compositionally biased region" description="Polar residues" evidence="1">
    <location>
        <begin position="312"/>
        <end position="321"/>
    </location>
</feature>
<keyword evidence="3" id="KW-1185">Reference proteome</keyword>
<dbReference type="AlphaFoldDB" id="A0AA39QS65"/>
<evidence type="ECO:0000313" key="2">
    <source>
        <dbReference type="EMBL" id="KAK0507466.1"/>
    </source>
</evidence>
<name>A0AA39QS65_9LECA</name>
<feature type="compositionally biased region" description="Low complexity" evidence="1">
    <location>
        <begin position="59"/>
        <end position="71"/>
    </location>
</feature>
<feature type="region of interest" description="Disordered" evidence="1">
    <location>
        <begin position="308"/>
        <end position="327"/>
    </location>
</feature>
<evidence type="ECO:0000256" key="1">
    <source>
        <dbReference type="SAM" id="MobiDB-lite"/>
    </source>
</evidence>
<dbReference type="Proteomes" id="UP001166286">
    <property type="component" value="Unassembled WGS sequence"/>
</dbReference>
<gene>
    <name evidence="2" type="ORF">JMJ35_009989</name>
</gene>
<dbReference type="EMBL" id="JAFEKC020000023">
    <property type="protein sequence ID" value="KAK0507466.1"/>
    <property type="molecule type" value="Genomic_DNA"/>
</dbReference>
<feature type="region of interest" description="Disordered" evidence="1">
    <location>
        <begin position="51"/>
        <end position="145"/>
    </location>
</feature>
<proteinExistence type="predicted"/>
<comment type="caution">
    <text evidence="2">The sequence shown here is derived from an EMBL/GenBank/DDBJ whole genome shotgun (WGS) entry which is preliminary data.</text>
</comment>